<sequence length="386" mass="38696">MRSAALLALLPLALAAPSTAAKRDSPAPVMVPRNSELVEGKYIVRMKKDSPKTAVSSAVSKIAASADYTYASGFSGFAASLSKEELKSLQNDPQVDYIEQDAIVRISATQDDAPWGLARISSQEPGTSSYSYDESAGEGTCAYVVDTGVDISHPEFEGRATFAANFVDDNDADGQGHGTHVAGTIGGITYGVAKKTSIFAVKVLGDDGSGTNAGVIAGMEFVVKDAPGQSCPKGAVANMSLGGGFSQAVNDAADAIVSAGVFLAVAAGNDGSDSSGYSPASAETACTVGATDKTDALASFSNYGSLVDVLAPGVDIESSIPGGKTDVYSGTSMASPHVAGLGAYLLGTGASVEGLCAEIASSAVEGAISGVPSDTVNLLINNGFSA</sequence>
<organism evidence="1 2">
    <name type="scientific">Trichothecium roseum</name>
    <dbReference type="NCBI Taxonomy" id="47278"/>
    <lineage>
        <taxon>Eukaryota</taxon>
        <taxon>Fungi</taxon>
        <taxon>Dikarya</taxon>
        <taxon>Ascomycota</taxon>
        <taxon>Pezizomycotina</taxon>
        <taxon>Sordariomycetes</taxon>
        <taxon>Hypocreomycetidae</taxon>
        <taxon>Hypocreales</taxon>
        <taxon>Hypocreales incertae sedis</taxon>
        <taxon>Trichothecium</taxon>
    </lineage>
</organism>
<reference evidence="1" key="1">
    <citation type="submission" date="2022-10" db="EMBL/GenBank/DDBJ databases">
        <title>Complete Genome of Trichothecium roseum strain YXFP-22015, a Plant Pathogen Isolated from Citrus.</title>
        <authorList>
            <person name="Wang Y."/>
            <person name="Zhu L."/>
        </authorList>
    </citation>
    <scope>NUCLEOTIDE SEQUENCE</scope>
    <source>
        <strain evidence="1">YXFP-22015</strain>
    </source>
</reference>
<name>A0ACC0UVR1_9HYPO</name>
<keyword evidence="2" id="KW-1185">Reference proteome</keyword>
<evidence type="ECO:0000313" key="2">
    <source>
        <dbReference type="Proteomes" id="UP001163324"/>
    </source>
</evidence>
<gene>
    <name evidence="1" type="ORF">N3K66_006358</name>
</gene>
<proteinExistence type="predicted"/>
<evidence type="ECO:0000313" key="1">
    <source>
        <dbReference type="EMBL" id="KAI9897998.1"/>
    </source>
</evidence>
<protein>
    <submittedName>
        <fullName evidence="1">Uncharacterized protein</fullName>
    </submittedName>
</protein>
<accession>A0ACC0UVR1</accession>
<dbReference type="Proteomes" id="UP001163324">
    <property type="component" value="Chromosome 6"/>
</dbReference>
<comment type="caution">
    <text evidence="1">The sequence shown here is derived from an EMBL/GenBank/DDBJ whole genome shotgun (WGS) entry which is preliminary data.</text>
</comment>
<dbReference type="EMBL" id="CM047945">
    <property type="protein sequence ID" value="KAI9897998.1"/>
    <property type="molecule type" value="Genomic_DNA"/>
</dbReference>